<keyword evidence="7" id="KW-1133">Transmembrane helix</keyword>
<dbReference type="GeneTree" id="ENSGT01030000234574"/>
<evidence type="ECO:0000256" key="7">
    <source>
        <dbReference type="ARBA" id="ARBA00022989"/>
    </source>
</evidence>
<evidence type="ECO:0000313" key="17">
    <source>
        <dbReference type="Proteomes" id="UP000261580"/>
    </source>
</evidence>
<feature type="compositionally biased region" description="Low complexity" evidence="14">
    <location>
        <begin position="405"/>
        <end position="417"/>
    </location>
</feature>
<name>A0A3Q4I9L3_NEOBR</name>
<dbReference type="Ensembl" id="ENSNBRT00000032688.1">
    <property type="protein sequence ID" value="ENSNBRP00000031881.1"/>
    <property type="gene ID" value="ENSNBRG00000024221.1"/>
</dbReference>
<feature type="region of interest" description="Disordered" evidence="14">
    <location>
        <begin position="395"/>
        <end position="424"/>
    </location>
</feature>
<dbReference type="GO" id="GO:0016020">
    <property type="term" value="C:membrane"/>
    <property type="evidence" value="ECO:0007669"/>
    <property type="project" value="UniProtKB-SubCell"/>
</dbReference>
<reference evidence="16" key="1">
    <citation type="submission" date="2025-08" db="UniProtKB">
        <authorList>
            <consortium name="Ensembl"/>
        </authorList>
    </citation>
    <scope>IDENTIFICATION</scope>
</reference>
<protein>
    <submittedName>
        <fullName evidence="16">Lysophosphatidylcholine acyltransferase 4</fullName>
    </submittedName>
</protein>
<dbReference type="SUPFAM" id="SSF69593">
    <property type="entry name" value="Glycerol-3-phosphate (1)-acyltransferase"/>
    <property type="match status" value="1"/>
</dbReference>
<keyword evidence="8" id="KW-0443">Lipid metabolism</keyword>
<evidence type="ECO:0000256" key="2">
    <source>
        <dbReference type="ARBA" id="ARBA00005074"/>
    </source>
</evidence>
<dbReference type="PROSITE" id="PS50222">
    <property type="entry name" value="EF_HAND_2"/>
    <property type="match status" value="1"/>
</dbReference>
<keyword evidence="4" id="KW-0444">Lipid biosynthesis</keyword>
<evidence type="ECO:0000256" key="8">
    <source>
        <dbReference type="ARBA" id="ARBA00023098"/>
    </source>
</evidence>
<dbReference type="GO" id="GO:0042171">
    <property type="term" value="F:lysophosphatidic acid acyltransferase activity"/>
    <property type="evidence" value="ECO:0007669"/>
    <property type="project" value="TreeGrafter"/>
</dbReference>
<evidence type="ECO:0000256" key="5">
    <source>
        <dbReference type="ARBA" id="ARBA00022679"/>
    </source>
</evidence>
<dbReference type="Pfam" id="PF01553">
    <property type="entry name" value="Acyltransferase"/>
    <property type="match status" value="1"/>
</dbReference>
<dbReference type="OMA" id="CLFIVLQ"/>
<comment type="similarity">
    <text evidence="3">Belongs to the 1-acyl-sn-glycerol-3-phosphate acyltransferase family.</text>
</comment>
<organism evidence="16 17">
    <name type="scientific">Neolamprologus brichardi</name>
    <name type="common">Fairy cichlid</name>
    <name type="synonym">Lamprologus brichardi</name>
    <dbReference type="NCBI Taxonomy" id="32507"/>
    <lineage>
        <taxon>Eukaryota</taxon>
        <taxon>Metazoa</taxon>
        <taxon>Chordata</taxon>
        <taxon>Craniata</taxon>
        <taxon>Vertebrata</taxon>
        <taxon>Euteleostomi</taxon>
        <taxon>Actinopterygii</taxon>
        <taxon>Neopterygii</taxon>
        <taxon>Teleostei</taxon>
        <taxon>Neoteleostei</taxon>
        <taxon>Acanthomorphata</taxon>
        <taxon>Ovalentaria</taxon>
        <taxon>Cichlomorphae</taxon>
        <taxon>Cichliformes</taxon>
        <taxon>Cichlidae</taxon>
        <taxon>African cichlids</taxon>
        <taxon>Pseudocrenilabrinae</taxon>
        <taxon>Lamprologini</taxon>
        <taxon>Neolamprologus</taxon>
    </lineage>
</organism>
<dbReference type="STRING" id="32507.ENSNBRP00000031881"/>
<sequence length="424" mass="47394">MQSQSSRAATQEYPNPFIHELKLTKAQWIKVLITCIDFMLGSRAGCQADLLPCFKQLIFCLTRDPLFFCVGFHWVKVKGRKADVKEAPILVVAPHSSFLDMVIMFPAGVPSVVSRSENINLPVIGALLECNQSVLVSRRDPESRKEAISELKKRVTSEGSWPQILMFPEGTTTNGRCLLRFKTGDFSLTLPQDTIRWTYKGNAVNTQINVCLFIVLQFLPVYTPSEEEKKNSRLFAGNVQKVMAPAVGFSGISGTKYLYNDFGVARINIYISCFCWCICKLHFGVTLILTELTASDDTVDLRHIYFNMAALIGHVDEISLFHSAFAAFDREGRGSLTKEELTELMGALLGVPQQSTEELYDTATEDQEQLTEESLLLVLTTHPIYQKVTKEILQPKKSPSANGTSVNNNRSLLNSSVNEDKKSE</sequence>
<dbReference type="GO" id="GO:0005509">
    <property type="term" value="F:calcium ion binding"/>
    <property type="evidence" value="ECO:0007669"/>
    <property type="project" value="InterPro"/>
</dbReference>
<evidence type="ECO:0000256" key="14">
    <source>
        <dbReference type="SAM" id="MobiDB-lite"/>
    </source>
</evidence>
<accession>A0A3Q4I9L3</accession>
<evidence type="ECO:0000256" key="1">
    <source>
        <dbReference type="ARBA" id="ARBA00004370"/>
    </source>
</evidence>
<comment type="subcellular location">
    <subcellularLocation>
        <location evidence="1">Membrane</location>
    </subcellularLocation>
</comment>
<dbReference type="Gene3D" id="1.10.238.10">
    <property type="entry name" value="EF-hand"/>
    <property type="match status" value="1"/>
</dbReference>
<dbReference type="InterPro" id="IPR002123">
    <property type="entry name" value="Plipid/glycerol_acylTrfase"/>
</dbReference>
<dbReference type="GO" id="GO:0005783">
    <property type="term" value="C:endoplasmic reticulum"/>
    <property type="evidence" value="ECO:0007669"/>
    <property type="project" value="TreeGrafter"/>
</dbReference>
<evidence type="ECO:0000256" key="4">
    <source>
        <dbReference type="ARBA" id="ARBA00022516"/>
    </source>
</evidence>
<dbReference type="InterPro" id="IPR045252">
    <property type="entry name" value="LPCAT1-like"/>
</dbReference>
<dbReference type="SUPFAM" id="SSF47473">
    <property type="entry name" value="EF-hand"/>
    <property type="match status" value="1"/>
</dbReference>
<evidence type="ECO:0000256" key="6">
    <source>
        <dbReference type="ARBA" id="ARBA00022692"/>
    </source>
</evidence>
<keyword evidence="5" id="KW-0808">Transferase</keyword>
<dbReference type="AlphaFoldDB" id="A0A3Q4I9L3"/>
<keyword evidence="9" id="KW-0472">Membrane</keyword>
<evidence type="ECO:0000256" key="9">
    <source>
        <dbReference type="ARBA" id="ARBA00023136"/>
    </source>
</evidence>
<keyword evidence="10" id="KW-0594">Phospholipid biosynthesis</keyword>
<evidence type="ECO:0000259" key="15">
    <source>
        <dbReference type="PROSITE" id="PS50222"/>
    </source>
</evidence>
<comment type="pathway">
    <text evidence="2">Lipid metabolism; phospholipid metabolism.</text>
</comment>
<evidence type="ECO:0000256" key="3">
    <source>
        <dbReference type="ARBA" id="ARBA00008655"/>
    </source>
</evidence>
<dbReference type="CDD" id="cd07991">
    <property type="entry name" value="LPLAT_LPCAT1-like"/>
    <property type="match status" value="1"/>
</dbReference>
<dbReference type="PANTHER" id="PTHR23063">
    <property type="entry name" value="PHOSPHOLIPID ACYLTRANSFERASE"/>
    <property type="match status" value="1"/>
</dbReference>
<comment type="pathway">
    <text evidence="13">Phospholipid metabolism.</text>
</comment>
<keyword evidence="6" id="KW-0812">Transmembrane</keyword>
<dbReference type="InterPro" id="IPR002048">
    <property type="entry name" value="EF_hand_dom"/>
</dbReference>
<dbReference type="PANTHER" id="PTHR23063:SF7">
    <property type="entry name" value="LYSOPHOSPHOLIPID ACYLTRANSFERASE LPCAT4"/>
    <property type="match status" value="1"/>
</dbReference>
<reference evidence="16" key="2">
    <citation type="submission" date="2025-09" db="UniProtKB">
        <authorList>
            <consortium name="Ensembl"/>
        </authorList>
    </citation>
    <scope>IDENTIFICATION</scope>
</reference>
<dbReference type="Bgee" id="ENSNBRG00000024221">
    <property type="expression patterns" value="Expressed in liver and 1 other cell type or tissue"/>
</dbReference>
<evidence type="ECO:0000256" key="13">
    <source>
        <dbReference type="ARBA" id="ARBA00025707"/>
    </source>
</evidence>
<dbReference type="SMART" id="SM00563">
    <property type="entry name" value="PlsC"/>
    <property type="match status" value="1"/>
</dbReference>
<keyword evidence="17" id="KW-1185">Reference proteome</keyword>
<keyword evidence="11" id="KW-1208">Phospholipid metabolism</keyword>
<dbReference type="GO" id="GO:0036151">
    <property type="term" value="P:phosphatidylcholine acyl-chain remodeling"/>
    <property type="evidence" value="ECO:0007669"/>
    <property type="project" value="TreeGrafter"/>
</dbReference>
<evidence type="ECO:0000256" key="10">
    <source>
        <dbReference type="ARBA" id="ARBA00023209"/>
    </source>
</evidence>
<dbReference type="UniPathway" id="UPA00085"/>
<evidence type="ECO:0000256" key="11">
    <source>
        <dbReference type="ARBA" id="ARBA00023264"/>
    </source>
</evidence>
<evidence type="ECO:0000313" key="16">
    <source>
        <dbReference type="Ensembl" id="ENSNBRP00000031881.1"/>
    </source>
</evidence>
<dbReference type="GO" id="GO:0047184">
    <property type="term" value="F:1-acylglycerophosphocholine O-acyltransferase activity"/>
    <property type="evidence" value="ECO:0007669"/>
    <property type="project" value="TreeGrafter"/>
</dbReference>
<dbReference type="InterPro" id="IPR011992">
    <property type="entry name" value="EF-hand-dom_pair"/>
</dbReference>
<evidence type="ECO:0000256" key="12">
    <source>
        <dbReference type="ARBA" id="ARBA00023315"/>
    </source>
</evidence>
<dbReference type="GO" id="GO:0008654">
    <property type="term" value="P:phospholipid biosynthetic process"/>
    <property type="evidence" value="ECO:0007669"/>
    <property type="project" value="UniProtKB-KW"/>
</dbReference>
<feature type="domain" description="EF-hand" evidence="15">
    <location>
        <begin position="316"/>
        <end position="351"/>
    </location>
</feature>
<keyword evidence="12" id="KW-0012">Acyltransferase</keyword>
<proteinExistence type="inferred from homology"/>
<dbReference type="Proteomes" id="UP000261580">
    <property type="component" value="Unassembled WGS sequence"/>
</dbReference>